<organism evidence="1 2">
    <name type="scientific">Tanacetum coccineum</name>
    <dbReference type="NCBI Taxonomy" id="301880"/>
    <lineage>
        <taxon>Eukaryota</taxon>
        <taxon>Viridiplantae</taxon>
        <taxon>Streptophyta</taxon>
        <taxon>Embryophyta</taxon>
        <taxon>Tracheophyta</taxon>
        <taxon>Spermatophyta</taxon>
        <taxon>Magnoliopsida</taxon>
        <taxon>eudicotyledons</taxon>
        <taxon>Gunneridae</taxon>
        <taxon>Pentapetalae</taxon>
        <taxon>asterids</taxon>
        <taxon>campanulids</taxon>
        <taxon>Asterales</taxon>
        <taxon>Asteraceae</taxon>
        <taxon>Asteroideae</taxon>
        <taxon>Anthemideae</taxon>
        <taxon>Anthemidinae</taxon>
        <taxon>Tanacetum</taxon>
    </lineage>
</organism>
<dbReference type="EMBL" id="BQNB010010133">
    <property type="protein sequence ID" value="GJS73155.1"/>
    <property type="molecule type" value="Genomic_DNA"/>
</dbReference>
<evidence type="ECO:0000313" key="2">
    <source>
        <dbReference type="Proteomes" id="UP001151760"/>
    </source>
</evidence>
<reference evidence="1" key="2">
    <citation type="submission" date="2022-01" db="EMBL/GenBank/DDBJ databases">
        <authorList>
            <person name="Yamashiro T."/>
            <person name="Shiraishi A."/>
            <person name="Satake H."/>
            <person name="Nakayama K."/>
        </authorList>
    </citation>
    <scope>NUCLEOTIDE SEQUENCE</scope>
</reference>
<accession>A0ABQ4Y6A3</accession>
<dbReference type="Proteomes" id="UP001151760">
    <property type="component" value="Unassembled WGS sequence"/>
</dbReference>
<comment type="caution">
    <text evidence="1">The sequence shown here is derived from an EMBL/GenBank/DDBJ whole genome shotgun (WGS) entry which is preliminary data.</text>
</comment>
<evidence type="ECO:0000313" key="1">
    <source>
        <dbReference type="EMBL" id="GJS73155.1"/>
    </source>
</evidence>
<proteinExistence type="predicted"/>
<reference evidence="1" key="1">
    <citation type="journal article" date="2022" name="Int. J. Mol. Sci.">
        <title>Draft Genome of Tanacetum Coccineum: Genomic Comparison of Closely Related Tanacetum-Family Plants.</title>
        <authorList>
            <person name="Yamashiro T."/>
            <person name="Shiraishi A."/>
            <person name="Nakayama K."/>
            <person name="Satake H."/>
        </authorList>
    </citation>
    <scope>NUCLEOTIDE SEQUENCE</scope>
</reference>
<keyword evidence="2" id="KW-1185">Reference proteome</keyword>
<dbReference type="PANTHER" id="PTHR31286">
    <property type="entry name" value="GLYCINE-RICH CELL WALL STRUCTURAL PROTEIN 1.8-LIKE"/>
    <property type="match status" value="1"/>
</dbReference>
<dbReference type="InterPro" id="IPR040256">
    <property type="entry name" value="At4g02000-like"/>
</dbReference>
<dbReference type="PANTHER" id="PTHR31286:SF180">
    <property type="entry name" value="OS10G0362600 PROTEIN"/>
    <property type="match status" value="1"/>
</dbReference>
<protein>
    <submittedName>
        <fullName evidence="1">Zinc knuckle CX2CX4HX4C containing protein</fullName>
    </submittedName>
</protein>
<feature type="non-terminal residue" evidence="1">
    <location>
        <position position="1"/>
    </location>
</feature>
<name>A0ABQ4Y6A3_9ASTR</name>
<sequence length="242" mass="26907">EIHGKEGSSNGVDDEAKDANKAMDSNVVNGIGIEVDSQNRDDGCILNDVTPMIPKSYAKVTTKFEVLIDNKLKTVPIGMDENGDEYVIFNDELINEGSSKWNLTMCGYFVGHKMHINVLRGINDMIEKGLWMVINKPLVVQKWDINMSIDKNEPNKLPLWVRLCNLPIEARSINGINALASRISKPLIMDAMTASMCKHGTGRIGYARVLVEVQAKKGLPENIDVCEVFGRSQDKCKKDAKE</sequence>
<gene>
    <name evidence="1" type="ORF">Tco_0705996</name>
</gene>